<feature type="transmembrane region" description="Helical" evidence="11">
    <location>
        <begin position="141"/>
        <end position="166"/>
    </location>
</feature>
<evidence type="ECO:0000256" key="11">
    <source>
        <dbReference type="SAM" id="Phobius"/>
    </source>
</evidence>
<dbReference type="SUPFAM" id="SSF54631">
    <property type="entry name" value="CBS-domain pair"/>
    <property type="match status" value="1"/>
</dbReference>
<dbReference type="Pfam" id="PF00571">
    <property type="entry name" value="CBS"/>
    <property type="match status" value="2"/>
</dbReference>
<dbReference type="InterPro" id="IPR005170">
    <property type="entry name" value="Transptr-assoc_dom"/>
</dbReference>
<dbReference type="EMBL" id="CACRST010000010">
    <property type="protein sequence ID" value="VYS93753.1"/>
    <property type="molecule type" value="Genomic_DNA"/>
</dbReference>
<evidence type="ECO:0000256" key="7">
    <source>
        <dbReference type="ARBA" id="ARBA00023122"/>
    </source>
</evidence>
<keyword evidence="7 9" id="KW-0129">CBS domain</keyword>
<evidence type="ECO:0000256" key="8">
    <source>
        <dbReference type="ARBA" id="ARBA00023136"/>
    </source>
</evidence>
<evidence type="ECO:0000256" key="2">
    <source>
        <dbReference type="ARBA" id="ARBA00006337"/>
    </source>
</evidence>
<evidence type="ECO:0000313" key="14">
    <source>
        <dbReference type="EMBL" id="VYS93753.1"/>
    </source>
</evidence>
<organism evidence="14">
    <name type="scientific">Blautia glucerasea</name>
    <dbReference type="NCBI Taxonomy" id="536633"/>
    <lineage>
        <taxon>Bacteria</taxon>
        <taxon>Bacillati</taxon>
        <taxon>Bacillota</taxon>
        <taxon>Clostridia</taxon>
        <taxon>Lachnospirales</taxon>
        <taxon>Lachnospiraceae</taxon>
        <taxon>Blautia</taxon>
    </lineage>
</organism>
<feature type="domain" description="CBS" evidence="12">
    <location>
        <begin position="216"/>
        <end position="276"/>
    </location>
</feature>
<gene>
    <name evidence="14" type="primary">corC_2</name>
    <name evidence="14" type="ORF">BGLFYP119_01181</name>
</gene>
<dbReference type="SUPFAM" id="SSF56176">
    <property type="entry name" value="FAD-binding/transporter-associated domain-like"/>
    <property type="match status" value="1"/>
</dbReference>
<feature type="transmembrane region" description="Helical" evidence="11">
    <location>
        <begin position="100"/>
        <end position="120"/>
    </location>
</feature>
<evidence type="ECO:0000256" key="3">
    <source>
        <dbReference type="ARBA" id="ARBA00022475"/>
    </source>
</evidence>
<dbReference type="GO" id="GO:0005886">
    <property type="term" value="C:plasma membrane"/>
    <property type="evidence" value="ECO:0007669"/>
    <property type="project" value="UniProtKB-SubCell"/>
</dbReference>
<dbReference type="InterPro" id="IPR016169">
    <property type="entry name" value="FAD-bd_PCMH_sub2"/>
</dbReference>
<evidence type="ECO:0000256" key="6">
    <source>
        <dbReference type="ARBA" id="ARBA00022989"/>
    </source>
</evidence>
<dbReference type="RefSeq" id="WP_156353523.1">
    <property type="nucleotide sequence ID" value="NZ_CACRST010000010.1"/>
</dbReference>
<sequence>MDDGSQWPLWGLIILALLILLNGIFYGFAAAVRNISQTEIQKMAAEGDKKAGLLKKLLDEPARYVNAIPLIVTASGIFIGVFLVPMLAKMSRGYIDHFPALLLISVLCVMILASFGILMFRRIGNYRSLRYAFRYIRLVNAVVTVLWPLTVLITSLARMTAVLFGVGLREQQEAVTEEEIISIVDEAHEQGVIEKNEAEMIQNIISFNETKVGDIMTHRTSVVAFDQERFLKDVIDEMLEEGNSRYPVYAEDLDDIQGLIHYKDALKFMTQNPWAKFKPLKELPGLIRKADFIPESGSISNLFRTMQLKQTHMAVVVDEYGQTQGVITMEDILEEIVGEILDEYDEDEDIAIQTQTDNSILIDGFAELEDVEEELGISFGKVEVTTLNGFLTDVLGHIPTEADLEKELVANGYRFKIISLGHRTIGKVRAEKINK</sequence>
<dbReference type="InterPro" id="IPR044751">
    <property type="entry name" value="Ion_transp-like_CBS"/>
</dbReference>
<feature type="transmembrane region" description="Helical" evidence="11">
    <location>
        <begin position="12"/>
        <end position="32"/>
    </location>
</feature>
<dbReference type="CDD" id="cd04590">
    <property type="entry name" value="CBS_pair_CorC_HlyC_assoc"/>
    <property type="match status" value="1"/>
</dbReference>
<dbReference type="SMART" id="SM01091">
    <property type="entry name" value="CorC_HlyC"/>
    <property type="match status" value="1"/>
</dbReference>
<dbReference type="GO" id="GO:0050660">
    <property type="term" value="F:flavin adenine dinucleotide binding"/>
    <property type="evidence" value="ECO:0007669"/>
    <property type="project" value="InterPro"/>
</dbReference>
<evidence type="ECO:0000256" key="4">
    <source>
        <dbReference type="ARBA" id="ARBA00022692"/>
    </source>
</evidence>
<evidence type="ECO:0000256" key="10">
    <source>
        <dbReference type="PROSITE-ProRule" id="PRU01193"/>
    </source>
</evidence>
<keyword evidence="8 10" id="KW-0472">Membrane</keyword>
<comment type="subcellular location">
    <subcellularLocation>
        <location evidence="1">Cell membrane</location>
        <topology evidence="1">Multi-pass membrane protein</topology>
    </subcellularLocation>
</comment>
<accession>A0A6N2SJ71</accession>
<dbReference type="Gene3D" id="3.10.580.10">
    <property type="entry name" value="CBS-domain"/>
    <property type="match status" value="1"/>
</dbReference>
<evidence type="ECO:0000256" key="5">
    <source>
        <dbReference type="ARBA" id="ARBA00022737"/>
    </source>
</evidence>
<name>A0A6N2SJ71_9FIRM</name>
<protein>
    <submittedName>
        <fullName evidence="14">Magnesium and cobalt efflux protein CorC</fullName>
    </submittedName>
</protein>
<dbReference type="InterPro" id="IPR000644">
    <property type="entry name" value="CBS_dom"/>
</dbReference>
<dbReference type="PANTHER" id="PTHR22777:SF32">
    <property type="entry name" value="UPF0053 INNER MEMBRANE PROTEIN YFJD"/>
    <property type="match status" value="1"/>
</dbReference>
<dbReference type="InterPro" id="IPR046342">
    <property type="entry name" value="CBS_dom_sf"/>
</dbReference>
<evidence type="ECO:0000259" key="13">
    <source>
        <dbReference type="PROSITE" id="PS51846"/>
    </source>
</evidence>
<keyword evidence="3" id="KW-1003">Cell membrane</keyword>
<keyword evidence="4 10" id="KW-0812">Transmembrane</keyword>
<keyword evidence="5" id="KW-0677">Repeat</keyword>
<feature type="domain" description="CBS" evidence="12">
    <location>
        <begin position="286"/>
        <end position="343"/>
    </location>
</feature>
<dbReference type="InterPro" id="IPR036318">
    <property type="entry name" value="FAD-bd_PCMH-like_sf"/>
</dbReference>
<feature type="domain" description="CNNM transmembrane" evidence="13">
    <location>
        <begin position="4"/>
        <end position="197"/>
    </location>
</feature>
<proteinExistence type="inferred from homology"/>
<reference evidence="14" key="1">
    <citation type="submission" date="2019-11" db="EMBL/GenBank/DDBJ databases">
        <authorList>
            <person name="Feng L."/>
        </authorList>
    </citation>
    <scope>NUCLEOTIDE SEQUENCE</scope>
    <source>
        <strain evidence="14">BgluceraseaLFYP119</strain>
    </source>
</reference>
<keyword evidence="6 10" id="KW-1133">Transmembrane helix</keyword>
<evidence type="ECO:0000256" key="9">
    <source>
        <dbReference type="PROSITE-ProRule" id="PRU00703"/>
    </source>
</evidence>
<dbReference type="Gene3D" id="3.30.465.10">
    <property type="match status" value="1"/>
</dbReference>
<dbReference type="AlphaFoldDB" id="A0A6N2SJ71"/>
<feature type="transmembrane region" description="Helical" evidence="11">
    <location>
        <begin position="64"/>
        <end position="88"/>
    </location>
</feature>
<evidence type="ECO:0000259" key="12">
    <source>
        <dbReference type="PROSITE" id="PS51371"/>
    </source>
</evidence>
<dbReference type="InterPro" id="IPR002550">
    <property type="entry name" value="CNNM"/>
</dbReference>
<dbReference type="PANTHER" id="PTHR22777">
    <property type="entry name" value="HEMOLYSIN-RELATED"/>
    <property type="match status" value="1"/>
</dbReference>
<evidence type="ECO:0000256" key="1">
    <source>
        <dbReference type="ARBA" id="ARBA00004651"/>
    </source>
</evidence>
<dbReference type="Pfam" id="PF01595">
    <property type="entry name" value="CNNM"/>
    <property type="match status" value="1"/>
</dbReference>
<dbReference type="PROSITE" id="PS51371">
    <property type="entry name" value="CBS"/>
    <property type="match status" value="2"/>
</dbReference>
<dbReference type="FunFam" id="3.10.580.10:FF:000002">
    <property type="entry name" value="Magnesium/cobalt efflux protein CorC"/>
    <property type="match status" value="1"/>
</dbReference>
<dbReference type="Pfam" id="PF03471">
    <property type="entry name" value="CorC_HlyC"/>
    <property type="match status" value="1"/>
</dbReference>
<dbReference type="PROSITE" id="PS51846">
    <property type="entry name" value="CNNM"/>
    <property type="match status" value="1"/>
</dbReference>
<comment type="similarity">
    <text evidence="2">Belongs to the UPF0053 family.</text>
</comment>